<accession>A0A9D1AJ64</accession>
<dbReference type="InterPro" id="IPR008844">
    <property type="entry name" value="Spore_GerAC-like"/>
</dbReference>
<comment type="subcellular location">
    <subcellularLocation>
        <location evidence="1">Membrane</location>
        <topology evidence="1">Lipid-anchor</topology>
    </subcellularLocation>
</comment>
<sequence>MKKASLMQRVAHTAFIVLIIVMLFLFFTTDLGLVDIHKTSIVVAVGVDVTEDGYDVTAQAAVPTPAQGGGTAAYTQVTGSGATVAEAVDDINAKTGFYPKLIFCNLVVLGESCAEHDLFTVLDYFYRNDYVPLTALVAMCRGAAEELLGQKPADGGMSSSAIQRAMSDELKNSAIASVINLKLLAQDAGSPSKTSFMPFIEFGRGASGGATTASSAGGSGKNSGGGGADKSGESAAEFTCKTTAAFSGGSFAGVLTEEQTFALNILRSDVRLAVVNTEFDGKDYTVGLKNNSGSADIAVEDGVPVLKLKYRALANVQSSESRPAAEGSANSHLVADGVLKAVADTIEQRMNSLVDFCTQNGCDLVGAERMLCQRHYDDYLSLSGRVLDSMRVEYDINIESVR</sequence>
<keyword evidence="4" id="KW-0732">Signal</keyword>
<evidence type="ECO:0000256" key="2">
    <source>
        <dbReference type="ARBA" id="ARBA00007886"/>
    </source>
</evidence>
<feature type="transmembrane region" description="Helical" evidence="9">
    <location>
        <begin position="12"/>
        <end position="34"/>
    </location>
</feature>
<dbReference type="InterPro" id="IPR046953">
    <property type="entry name" value="Spore_GerAC-like_C"/>
</dbReference>
<comment type="similarity">
    <text evidence="2">Belongs to the GerABKC lipoprotein family.</text>
</comment>
<evidence type="ECO:0000256" key="6">
    <source>
        <dbReference type="ARBA" id="ARBA00023139"/>
    </source>
</evidence>
<keyword evidence="9" id="KW-0812">Transmembrane</keyword>
<evidence type="ECO:0000256" key="7">
    <source>
        <dbReference type="ARBA" id="ARBA00023288"/>
    </source>
</evidence>
<keyword evidence="3" id="KW-0309">Germination</keyword>
<dbReference type="Pfam" id="PF25198">
    <property type="entry name" value="Spore_GerAC_N"/>
    <property type="match status" value="1"/>
</dbReference>
<dbReference type="EMBL" id="DVHB01000125">
    <property type="protein sequence ID" value="HIR40119.1"/>
    <property type="molecule type" value="Genomic_DNA"/>
</dbReference>
<evidence type="ECO:0000259" key="11">
    <source>
        <dbReference type="Pfam" id="PF25198"/>
    </source>
</evidence>
<feature type="domain" description="Spore germination protein N-terminal" evidence="11">
    <location>
        <begin position="35"/>
        <end position="201"/>
    </location>
</feature>
<dbReference type="GO" id="GO:0016020">
    <property type="term" value="C:membrane"/>
    <property type="evidence" value="ECO:0007669"/>
    <property type="project" value="UniProtKB-SubCell"/>
</dbReference>
<reference evidence="12" key="1">
    <citation type="submission" date="2020-10" db="EMBL/GenBank/DDBJ databases">
        <authorList>
            <person name="Gilroy R."/>
        </authorList>
    </citation>
    <scope>NUCLEOTIDE SEQUENCE</scope>
    <source>
        <strain evidence="12">ChiW25-3613</strain>
    </source>
</reference>
<keyword evidence="5 9" id="KW-0472">Membrane</keyword>
<dbReference type="Gene3D" id="6.20.190.10">
    <property type="entry name" value="Nutrient germinant receptor protein C, domain 1"/>
    <property type="match status" value="1"/>
</dbReference>
<evidence type="ECO:0000256" key="1">
    <source>
        <dbReference type="ARBA" id="ARBA00004635"/>
    </source>
</evidence>
<evidence type="ECO:0000256" key="3">
    <source>
        <dbReference type="ARBA" id="ARBA00022544"/>
    </source>
</evidence>
<evidence type="ECO:0000259" key="10">
    <source>
        <dbReference type="Pfam" id="PF05504"/>
    </source>
</evidence>
<keyword evidence="7" id="KW-0449">Lipoprotein</keyword>
<dbReference type="InterPro" id="IPR057336">
    <property type="entry name" value="GerAC_N"/>
</dbReference>
<proteinExistence type="inferred from homology"/>
<dbReference type="GO" id="GO:0009847">
    <property type="term" value="P:spore germination"/>
    <property type="evidence" value="ECO:0007669"/>
    <property type="project" value="InterPro"/>
</dbReference>
<gene>
    <name evidence="12" type="ORF">IAB90_07050</name>
</gene>
<dbReference type="Gene3D" id="3.30.300.210">
    <property type="entry name" value="Nutrient germinant receptor protein C, domain 3"/>
    <property type="match status" value="1"/>
</dbReference>
<keyword evidence="9" id="KW-1133">Transmembrane helix</keyword>
<keyword evidence="6" id="KW-0564">Palmitate</keyword>
<evidence type="ECO:0000256" key="9">
    <source>
        <dbReference type="SAM" id="Phobius"/>
    </source>
</evidence>
<dbReference type="AlphaFoldDB" id="A0A9D1AJ64"/>
<evidence type="ECO:0008006" key="14">
    <source>
        <dbReference type="Google" id="ProtNLM"/>
    </source>
</evidence>
<evidence type="ECO:0000256" key="5">
    <source>
        <dbReference type="ARBA" id="ARBA00023136"/>
    </source>
</evidence>
<dbReference type="Proteomes" id="UP000824179">
    <property type="component" value="Unassembled WGS sequence"/>
</dbReference>
<evidence type="ECO:0000256" key="4">
    <source>
        <dbReference type="ARBA" id="ARBA00022729"/>
    </source>
</evidence>
<dbReference type="Pfam" id="PF05504">
    <property type="entry name" value="Spore_GerAC"/>
    <property type="match status" value="1"/>
</dbReference>
<evidence type="ECO:0000313" key="13">
    <source>
        <dbReference type="Proteomes" id="UP000824179"/>
    </source>
</evidence>
<dbReference type="InterPro" id="IPR038501">
    <property type="entry name" value="Spore_GerAC_C_sf"/>
</dbReference>
<comment type="caution">
    <text evidence="12">The sequence shown here is derived from an EMBL/GenBank/DDBJ whole genome shotgun (WGS) entry which is preliminary data.</text>
</comment>
<feature type="region of interest" description="Disordered" evidence="8">
    <location>
        <begin position="211"/>
        <end position="233"/>
    </location>
</feature>
<organism evidence="12 13">
    <name type="scientific">Candidatus Coproplasma stercoripullorum</name>
    <dbReference type="NCBI Taxonomy" id="2840751"/>
    <lineage>
        <taxon>Bacteria</taxon>
        <taxon>Bacillati</taxon>
        <taxon>Bacillota</taxon>
        <taxon>Clostridia</taxon>
        <taxon>Eubacteriales</taxon>
        <taxon>Candidatus Coproplasma</taxon>
    </lineage>
</organism>
<protein>
    <recommendedName>
        <fullName evidence="14">Germination protein Ger(X)C family</fullName>
    </recommendedName>
</protein>
<reference evidence="12" key="2">
    <citation type="journal article" date="2021" name="PeerJ">
        <title>Extensive microbial diversity within the chicken gut microbiome revealed by metagenomics and culture.</title>
        <authorList>
            <person name="Gilroy R."/>
            <person name="Ravi A."/>
            <person name="Getino M."/>
            <person name="Pursley I."/>
            <person name="Horton D.L."/>
            <person name="Alikhan N.F."/>
            <person name="Baker D."/>
            <person name="Gharbi K."/>
            <person name="Hall N."/>
            <person name="Watson M."/>
            <person name="Adriaenssens E.M."/>
            <person name="Foster-Nyarko E."/>
            <person name="Jarju S."/>
            <person name="Secka A."/>
            <person name="Antonio M."/>
            <person name="Oren A."/>
            <person name="Chaudhuri R.R."/>
            <person name="La Ragione R."/>
            <person name="Hildebrand F."/>
            <person name="Pallen M.J."/>
        </authorList>
    </citation>
    <scope>NUCLEOTIDE SEQUENCE</scope>
    <source>
        <strain evidence="12">ChiW25-3613</strain>
    </source>
</reference>
<dbReference type="PANTHER" id="PTHR35789:SF1">
    <property type="entry name" value="SPORE GERMINATION PROTEIN B3"/>
    <property type="match status" value="1"/>
</dbReference>
<dbReference type="PANTHER" id="PTHR35789">
    <property type="entry name" value="SPORE GERMINATION PROTEIN B3"/>
    <property type="match status" value="1"/>
</dbReference>
<feature type="domain" description="Spore germination GerAC-like C-terminal" evidence="10">
    <location>
        <begin position="243"/>
        <end position="379"/>
    </location>
</feature>
<evidence type="ECO:0000256" key="8">
    <source>
        <dbReference type="SAM" id="MobiDB-lite"/>
    </source>
</evidence>
<feature type="compositionally biased region" description="Gly residues" evidence="8">
    <location>
        <begin position="217"/>
        <end position="229"/>
    </location>
</feature>
<name>A0A9D1AJ64_9FIRM</name>
<evidence type="ECO:0000313" key="12">
    <source>
        <dbReference type="EMBL" id="HIR40119.1"/>
    </source>
</evidence>